<dbReference type="InterPro" id="IPR037171">
    <property type="entry name" value="NagB/RpiA_transferase-like"/>
</dbReference>
<feature type="domain" description="Acetyl-CoA hydrolase/transferase N-terminal" evidence="3">
    <location>
        <begin position="61"/>
        <end position="154"/>
    </location>
</feature>
<evidence type="ECO:0000259" key="3">
    <source>
        <dbReference type="Pfam" id="PF02550"/>
    </source>
</evidence>
<dbReference type="Proteomes" id="UP000830158">
    <property type="component" value="Chromosome"/>
</dbReference>
<sequence>MWSQGNAEPLTLLEQLIDQRRAFGQIDVFLALSFSNTMRQEYCDVFHYEGLGGLGANSRLSRQGVLEVHPMQLGQFCNDLHDGRFPVDVAFVQLAGPDRDGNYSAGFDHTYTRDLVSRARVVIAEVNTNAPVLPGASTIRPDELDAVVHTDRPVCPAPVAVSDEVDRKIAAHVAELVPDRATLEVGIGALPSCVLEALAGHRDLGIHTGMITRPMLGLIGSGAVTNAFKPVDTGYSAGSILAFDQPQRLDPYPLRLRPSRETLHFTALAGQPSMVAINTAVEIDLSGQVNAEYVPEGYVGAVGGLLDFVRGARASDGGRSIFAIHSRTSRGRSRIVSALAGGVVTVPRSDANWVVTEWGAVDLAHASLSERARRLISIAHPDDREALSKAWHDRN</sequence>
<reference evidence="5" key="1">
    <citation type="submission" date="2022-01" db="EMBL/GenBank/DDBJ databases">
        <title>PSI-footprinting approach for the identification of protein synthesis inhibitor producers.</title>
        <authorList>
            <person name="Handel F."/>
            <person name="Kulik A."/>
            <person name="Wex K.W."/>
            <person name="Berscheid A."/>
            <person name="Saur J.S."/>
            <person name="Winkler A."/>
            <person name="Wibberg D."/>
            <person name="Kalinowski J."/>
            <person name="Broetz-Oesterhelt H."/>
            <person name="Mast Y."/>
        </authorList>
    </citation>
    <scope>NUCLEOTIDE SEQUENCE</scope>
    <source>
        <strain evidence="5">KNN 49.3e</strain>
    </source>
</reference>
<dbReference type="InterPro" id="IPR038460">
    <property type="entry name" value="AcetylCoA_hyd_C_sf"/>
</dbReference>
<dbReference type="Pfam" id="PF02550">
    <property type="entry name" value="AcetylCoA_hydro"/>
    <property type="match status" value="1"/>
</dbReference>
<dbReference type="PANTHER" id="PTHR21432:SF20">
    <property type="entry name" value="ACETYL-COA HYDROLASE"/>
    <property type="match status" value="1"/>
</dbReference>
<dbReference type="PANTHER" id="PTHR21432">
    <property type="entry name" value="ACETYL-COA HYDROLASE-RELATED"/>
    <property type="match status" value="1"/>
</dbReference>
<gene>
    <name evidence="5" type="ORF">L1857_04315</name>
</gene>
<evidence type="ECO:0000256" key="2">
    <source>
        <dbReference type="ARBA" id="ARBA00022679"/>
    </source>
</evidence>
<evidence type="ECO:0000259" key="4">
    <source>
        <dbReference type="Pfam" id="PF13336"/>
    </source>
</evidence>
<keyword evidence="6" id="KW-1185">Reference proteome</keyword>
<dbReference type="EMBL" id="CP091196">
    <property type="protein sequence ID" value="UQS27762.1"/>
    <property type="molecule type" value="Genomic_DNA"/>
</dbReference>
<dbReference type="InterPro" id="IPR046433">
    <property type="entry name" value="ActCoA_hydro"/>
</dbReference>
<comment type="similarity">
    <text evidence="1">Belongs to the acetyl-CoA hydrolase/transferase family.</text>
</comment>
<name>A0ABY4P5T7_9PSEU</name>
<keyword evidence="2" id="KW-0808">Transferase</keyword>
<organism evidence="5 6">
    <name type="scientific">Amycolatopsis thermalba</name>
    <dbReference type="NCBI Taxonomy" id="944492"/>
    <lineage>
        <taxon>Bacteria</taxon>
        <taxon>Bacillati</taxon>
        <taxon>Actinomycetota</taxon>
        <taxon>Actinomycetes</taxon>
        <taxon>Pseudonocardiales</taxon>
        <taxon>Pseudonocardiaceae</taxon>
        <taxon>Amycolatopsis</taxon>
    </lineage>
</organism>
<dbReference type="SUPFAM" id="SSF100950">
    <property type="entry name" value="NagB/RpiA/CoA transferase-like"/>
    <property type="match status" value="2"/>
</dbReference>
<dbReference type="Pfam" id="PF13336">
    <property type="entry name" value="AcetylCoA_hyd_C"/>
    <property type="match status" value="1"/>
</dbReference>
<evidence type="ECO:0000313" key="5">
    <source>
        <dbReference type="EMBL" id="UQS27762.1"/>
    </source>
</evidence>
<evidence type="ECO:0000313" key="6">
    <source>
        <dbReference type="Proteomes" id="UP000830158"/>
    </source>
</evidence>
<dbReference type="Gene3D" id="3.40.1080.20">
    <property type="entry name" value="Acetyl-CoA hydrolase/transferase C-terminal domain"/>
    <property type="match status" value="1"/>
</dbReference>
<dbReference type="InterPro" id="IPR026888">
    <property type="entry name" value="AcetylCoA_hyd_C"/>
</dbReference>
<dbReference type="Gene3D" id="3.30.750.70">
    <property type="entry name" value="4-hydroxybutyrate coenzyme like domains"/>
    <property type="match status" value="1"/>
</dbReference>
<feature type="domain" description="Acetyl-CoA hydrolase/transferase C-terminal" evidence="4">
    <location>
        <begin position="258"/>
        <end position="389"/>
    </location>
</feature>
<dbReference type="InterPro" id="IPR003702">
    <property type="entry name" value="ActCoA_hydro_N"/>
</dbReference>
<evidence type="ECO:0000256" key="1">
    <source>
        <dbReference type="ARBA" id="ARBA00009632"/>
    </source>
</evidence>
<dbReference type="Gene3D" id="3.40.1080.10">
    <property type="entry name" value="Glutaconate Coenzyme A-transferase"/>
    <property type="match status" value="1"/>
</dbReference>
<protein>
    <submittedName>
        <fullName evidence="5">Uncharacterized protein</fullName>
    </submittedName>
</protein>
<dbReference type="RefSeq" id="WP_240323402.1">
    <property type="nucleotide sequence ID" value="NZ_CP091196.1"/>
</dbReference>
<accession>A0ABY4P5T7</accession>
<proteinExistence type="inferred from homology"/>